<dbReference type="AlphaFoldDB" id="A0A392PIF3"/>
<comment type="caution">
    <text evidence="2">The sequence shown here is derived from an EMBL/GenBank/DDBJ whole genome shotgun (WGS) entry which is preliminary data.</text>
</comment>
<dbReference type="EMBL" id="LXQA010079511">
    <property type="protein sequence ID" value="MCI11269.1"/>
    <property type="molecule type" value="Genomic_DNA"/>
</dbReference>
<reference evidence="2 3" key="1">
    <citation type="journal article" date="2018" name="Front. Plant Sci.">
        <title>Red Clover (Trifolium pratense) and Zigzag Clover (T. medium) - A Picture of Genomic Similarities and Differences.</title>
        <authorList>
            <person name="Dluhosova J."/>
            <person name="Istvanek J."/>
            <person name="Nedelnik J."/>
            <person name="Repkova J."/>
        </authorList>
    </citation>
    <scope>NUCLEOTIDE SEQUENCE [LARGE SCALE GENOMIC DNA]</scope>
    <source>
        <strain evidence="3">cv. 10/8</strain>
        <tissue evidence="2">Leaf</tissue>
    </source>
</reference>
<feature type="region of interest" description="Disordered" evidence="1">
    <location>
        <begin position="1"/>
        <end position="77"/>
    </location>
</feature>
<keyword evidence="2" id="KW-0808">Transferase</keyword>
<dbReference type="Proteomes" id="UP000265520">
    <property type="component" value="Unassembled WGS sequence"/>
</dbReference>
<dbReference type="GO" id="GO:0016301">
    <property type="term" value="F:kinase activity"/>
    <property type="evidence" value="ECO:0007669"/>
    <property type="project" value="UniProtKB-KW"/>
</dbReference>
<feature type="region of interest" description="Disordered" evidence="1">
    <location>
        <begin position="117"/>
        <end position="138"/>
    </location>
</feature>
<proteinExistence type="predicted"/>
<evidence type="ECO:0000313" key="2">
    <source>
        <dbReference type="EMBL" id="MCI11269.1"/>
    </source>
</evidence>
<organism evidence="2 3">
    <name type="scientific">Trifolium medium</name>
    <dbReference type="NCBI Taxonomy" id="97028"/>
    <lineage>
        <taxon>Eukaryota</taxon>
        <taxon>Viridiplantae</taxon>
        <taxon>Streptophyta</taxon>
        <taxon>Embryophyta</taxon>
        <taxon>Tracheophyta</taxon>
        <taxon>Spermatophyta</taxon>
        <taxon>Magnoliopsida</taxon>
        <taxon>eudicotyledons</taxon>
        <taxon>Gunneridae</taxon>
        <taxon>Pentapetalae</taxon>
        <taxon>rosids</taxon>
        <taxon>fabids</taxon>
        <taxon>Fabales</taxon>
        <taxon>Fabaceae</taxon>
        <taxon>Papilionoideae</taxon>
        <taxon>50 kb inversion clade</taxon>
        <taxon>NPAAA clade</taxon>
        <taxon>Hologalegina</taxon>
        <taxon>IRL clade</taxon>
        <taxon>Trifolieae</taxon>
        <taxon>Trifolium</taxon>
    </lineage>
</organism>
<protein>
    <submittedName>
        <fullName evidence="2">Kinase family protein</fullName>
    </submittedName>
</protein>
<feature type="compositionally biased region" description="Gly residues" evidence="1">
    <location>
        <begin position="44"/>
        <end position="57"/>
    </location>
</feature>
<name>A0A392PIF3_9FABA</name>
<keyword evidence="2" id="KW-0418">Kinase</keyword>
<sequence length="138" mass="14555">MPELRSGARRSKRLGDLQPDPLPADQGENWAEPAQNRTRRRVGGGRGRGGNATGLGKGSSPAVPTRRTAAGRGRGARLIDLDPEPCEVLPEPVALRAQEPVYNQVEVVANNNILMEGGSGDKAAAAEEEATTTPVPDR</sequence>
<evidence type="ECO:0000256" key="1">
    <source>
        <dbReference type="SAM" id="MobiDB-lite"/>
    </source>
</evidence>
<evidence type="ECO:0000313" key="3">
    <source>
        <dbReference type="Proteomes" id="UP000265520"/>
    </source>
</evidence>
<keyword evidence="3" id="KW-1185">Reference proteome</keyword>
<accession>A0A392PIF3</accession>
<feature type="non-terminal residue" evidence="2">
    <location>
        <position position="138"/>
    </location>
</feature>